<evidence type="ECO:0000313" key="4">
    <source>
        <dbReference type="Proteomes" id="UP001500547"/>
    </source>
</evidence>
<evidence type="ECO:0000313" key="3">
    <source>
        <dbReference type="EMBL" id="GAA5164463.1"/>
    </source>
</evidence>
<gene>
    <name evidence="3" type="ORF">GCM10025770_18420</name>
</gene>
<dbReference type="Proteomes" id="UP001500547">
    <property type="component" value="Unassembled WGS sequence"/>
</dbReference>
<evidence type="ECO:0008006" key="5">
    <source>
        <dbReference type="Google" id="ProtNLM"/>
    </source>
</evidence>
<dbReference type="PROSITE" id="PS51257">
    <property type="entry name" value="PROKAR_LIPOPROTEIN"/>
    <property type="match status" value="1"/>
</dbReference>
<name>A0ABP9QMT4_9RHOO</name>
<feature type="chain" id="PRO_5046892750" description="Lipoprotein" evidence="2">
    <location>
        <begin position="27"/>
        <end position="314"/>
    </location>
</feature>
<dbReference type="EMBL" id="BAABLD010000008">
    <property type="protein sequence ID" value="GAA5164463.1"/>
    <property type="molecule type" value="Genomic_DNA"/>
</dbReference>
<protein>
    <recommendedName>
        <fullName evidence="5">Lipoprotein</fullName>
    </recommendedName>
</protein>
<accession>A0ABP9QMT4</accession>
<comment type="caution">
    <text evidence="3">The sequence shown here is derived from an EMBL/GenBank/DDBJ whole genome shotgun (WGS) entry which is preliminary data.</text>
</comment>
<keyword evidence="2" id="KW-0732">Signal</keyword>
<evidence type="ECO:0000256" key="2">
    <source>
        <dbReference type="SAM" id="SignalP"/>
    </source>
</evidence>
<evidence type="ECO:0000256" key="1">
    <source>
        <dbReference type="SAM" id="MobiDB-lite"/>
    </source>
</evidence>
<feature type="region of interest" description="Disordered" evidence="1">
    <location>
        <begin position="293"/>
        <end position="314"/>
    </location>
</feature>
<dbReference type="RefSeq" id="WP_345532622.1">
    <property type="nucleotide sequence ID" value="NZ_BAABLD010000008.1"/>
</dbReference>
<feature type="signal peptide" evidence="2">
    <location>
        <begin position="1"/>
        <end position="26"/>
    </location>
</feature>
<sequence length="314" mass="33571">MKTLITLLRGSLCGAIALLAAGCAQTSGPASETLAPPKPRPTGYALRLAEEDKLIFRGVANYDNAGLNRHGVLYGPGPIGFAAGLLVHGLIVNSTRESEKDKIQVAADQILIPYRKTLDGMRYAELMQRALATQPAAIPVRVIPHAAESTAEWTIESTPVFSMTQDQKALLLDNYIIVKQAGAKAEEGYAKLIRVVHEGLPKDPQETWLADNGAMLAARTTQLMVESLDIALRDLTGQLKNRGASKTYRYMEGGSEKLERAQFVRQDCRSVLVETLRGALMSIPQAPTGELAATCASSAPAPNAGSDAPRPPAS</sequence>
<proteinExistence type="predicted"/>
<reference evidence="4" key="1">
    <citation type="journal article" date="2019" name="Int. J. Syst. Evol. Microbiol.">
        <title>The Global Catalogue of Microorganisms (GCM) 10K type strain sequencing project: providing services to taxonomists for standard genome sequencing and annotation.</title>
        <authorList>
            <consortium name="The Broad Institute Genomics Platform"/>
            <consortium name="The Broad Institute Genome Sequencing Center for Infectious Disease"/>
            <person name="Wu L."/>
            <person name="Ma J."/>
        </authorList>
    </citation>
    <scope>NUCLEOTIDE SEQUENCE [LARGE SCALE GENOMIC DNA]</scope>
    <source>
        <strain evidence="4">JCM 18715</strain>
    </source>
</reference>
<organism evidence="3 4">
    <name type="scientific">Viridibacterium curvum</name>
    <dbReference type="NCBI Taxonomy" id="1101404"/>
    <lineage>
        <taxon>Bacteria</taxon>
        <taxon>Pseudomonadati</taxon>
        <taxon>Pseudomonadota</taxon>
        <taxon>Betaproteobacteria</taxon>
        <taxon>Rhodocyclales</taxon>
        <taxon>Rhodocyclaceae</taxon>
        <taxon>Viridibacterium</taxon>
    </lineage>
</organism>
<keyword evidence="4" id="KW-1185">Reference proteome</keyword>